<dbReference type="EMBL" id="CP006272">
    <property type="protein sequence ID" value="AGZ39032.1"/>
    <property type="molecule type" value="Genomic_DNA"/>
</dbReference>
<dbReference type="KEGG" id="afs:AFR_03715"/>
<accession>U5VQE3</accession>
<sequence>MGDRFVISCAPRDVRVVRVMRREVFVAWPWGTPDPTSRYRWDGDVSVPIDTAHPDWSQTPWRLEPRTGLSAGDRVQLSIPPTEVVVQEVLTFDEPRDIGRINRPTGAVRFDVGFFLWIDHDEPIEFSPPWNT</sequence>
<dbReference type="HOGENOM" id="CLU_144187_0_0_11"/>
<protein>
    <submittedName>
        <fullName evidence="1">Uncharacterized protein</fullName>
    </submittedName>
</protein>
<reference evidence="1 2" key="1">
    <citation type="journal article" date="2014" name="J. Biotechnol.">
        <title>Complete genome sequence of the actinobacterium Actinoplanes friuliensis HAG 010964, producer of the lipopeptide antibiotic friulimycin.</title>
        <authorList>
            <person name="Ruckert C."/>
            <person name="Szczepanowski R."/>
            <person name="Albersmeier A."/>
            <person name="Goesmann A."/>
            <person name="Fischer N."/>
            <person name="Steinkamper A."/>
            <person name="Puhler A."/>
            <person name="Biener R."/>
            <person name="Schwartz D."/>
            <person name="Kalinowski J."/>
        </authorList>
    </citation>
    <scope>NUCLEOTIDE SEQUENCE [LARGE SCALE GENOMIC DNA]</scope>
    <source>
        <strain evidence="1 2">DSM 7358</strain>
    </source>
</reference>
<name>U5VQE3_9ACTN</name>
<keyword evidence="2" id="KW-1185">Reference proteome</keyword>
<organism evidence="1 2">
    <name type="scientific">Actinoplanes friuliensis DSM 7358</name>
    <dbReference type="NCBI Taxonomy" id="1246995"/>
    <lineage>
        <taxon>Bacteria</taxon>
        <taxon>Bacillati</taxon>
        <taxon>Actinomycetota</taxon>
        <taxon>Actinomycetes</taxon>
        <taxon>Micromonosporales</taxon>
        <taxon>Micromonosporaceae</taxon>
        <taxon>Actinoplanes</taxon>
    </lineage>
</organism>
<proteinExistence type="predicted"/>
<dbReference type="PATRIC" id="fig|1246995.3.peg.750"/>
<dbReference type="STRING" id="1246995.AFR_03715"/>
<evidence type="ECO:0000313" key="2">
    <source>
        <dbReference type="Proteomes" id="UP000017746"/>
    </source>
</evidence>
<evidence type="ECO:0000313" key="1">
    <source>
        <dbReference type="EMBL" id="AGZ39032.1"/>
    </source>
</evidence>
<dbReference type="Proteomes" id="UP000017746">
    <property type="component" value="Chromosome"/>
</dbReference>
<dbReference type="AlphaFoldDB" id="U5VQE3"/>
<gene>
    <name evidence="1" type="ORF">AFR_03715</name>
</gene>